<dbReference type="AlphaFoldDB" id="A0A6A5ACE7"/>
<evidence type="ECO:0000313" key="2">
    <source>
        <dbReference type="Proteomes" id="UP000469452"/>
    </source>
</evidence>
<evidence type="ECO:0000313" key="1">
    <source>
        <dbReference type="EMBL" id="KAF0728342.1"/>
    </source>
</evidence>
<dbReference type="EMBL" id="VJMI01015424">
    <property type="protein sequence ID" value="KAF0728342.1"/>
    <property type="molecule type" value="Genomic_DNA"/>
</dbReference>
<reference evidence="1 2" key="1">
    <citation type="submission" date="2019-06" db="EMBL/GenBank/DDBJ databases">
        <title>Genomics analysis of Aphanomyces spp. identifies a new class of oomycete effector associated with host adaptation.</title>
        <authorList>
            <person name="Gaulin E."/>
        </authorList>
    </citation>
    <scope>NUCLEOTIDE SEQUENCE [LARGE SCALE GENOMIC DNA]</scope>
    <source>
        <strain evidence="1 2">E</strain>
    </source>
</reference>
<accession>A0A6A5ACE7</accession>
<proteinExistence type="predicted"/>
<organism evidence="1 2">
    <name type="scientific">Aphanomyces astaci</name>
    <name type="common">Crayfish plague agent</name>
    <dbReference type="NCBI Taxonomy" id="112090"/>
    <lineage>
        <taxon>Eukaryota</taxon>
        <taxon>Sar</taxon>
        <taxon>Stramenopiles</taxon>
        <taxon>Oomycota</taxon>
        <taxon>Saprolegniomycetes</taxon>
        <taxon>Saprolegniales</taxon>
        <taxon>Verrucalvaceae</taxon>
        <taxon>Aphanomyces</taxon>
    </lineage>
</organism>
<protein>
    <submittedName>
        <fullName evidence="1">Uncharacterized protein</fullName>
    </submittedName>
</protein>
<name>A0A6A5ACE7_APHAT</name>
<sequence>MDLVTAMFAAADDTKDMPSAFVLLPCKLETLATPASEEIHSFVDNLCGILDQIVDALAAEAPVAPLVAALTHGEPRYLYLVDERSGQLVLPPEEDDHKHVYPILLSTESTENYMNFVAVTLPCIQRGLGLLQKDNWLAHGFDKSESVEEDEGDYVASLVVGKAHARTAAVRALHEVLRKFDPERTFAGLERVVLEDGAIIWTKQPKQQNAVLMA</sequence>
<dbReference type="Proteomes" id="UP000469452">
    <property type="component" value="Unassembled WGS sequence"/>
</dbReference>
<comment type="caution">
    <text evidence="1">The sequence shown here is derived from an EMBL/GenBank/DDBJ whole genome shotgun (WGS) entry which is preliminary data.</text>
</comment>
<gene>
    <name evidence="1" type="ORF">AaE_009449</name>
</gene>